<reference evidence="1 2" key="1">
    <citation type="submission" date="2019-08" db="EMBL/GenBank/DDBJ databases">
        <title>Whole genome sequencing of chitin degrading bacteria Chitinophaga pinensis YS16.</title>
        <authorList>
            <person name="Singh R.P."/>
            <person name="Manchanda G."/>
            <person name="Maurya I.K."/>
            <person name="Joshi N.K."/>
            <person name="Srivastava A.K."/>
        </authorList>
    </citation>
    <scope>NUCLEOTIDE SEQUENCE [LARGE SCALE GENOMIC DNA]</scope>
    <source>
        <strain evidence="1 2">YS-16</strain>
    </source>
</reference>
<comment type="caution">
    <text evidence="1">The sequence shown here is derived from an EMBL/GenBank/DDBJ whole genome shotgun (WGS) entry which is preliminary data.</text>
</comment>
<organism evidence="1 2">
    <name type="scientific">Chitinophaga pinensis</name>
    <dbReference type="NCBI Taxonomy" id="79329"/>
    <lineage>
        <taxon>Bacteria</taxon>
        <taxon>Pseudomonadati</taxon>
        <taxon>Bacteroidota</taxon>
        <taxon>Chitinophagia</taxon>
        <taxon>Chitinophagales</taxon>
        <taxon>Chitinophagaceae</taxon>
        <taxon>Chitinophaga</taxon>
    </lineage>
</organism>
<accession>A0A5C6LNU3</accession>
<dbReference type="AlphaFoldDB" id="A0A5C6LNU3"/>
<sequence>MPFYSAKQLYMMTKAQYVVAVWLANFNHEKELRNYLEVKYDEDGNSLSEFGDAVGLKHFDSDFLEHASFTNAMKPEEIINGVSFSEYFKDDLTPLINHDILYHHNTIIFLYGKQDGYGAINEHIFTLANMPQRQLPFSFIGTVKFEIENQ</sequence>
<dbReference type="InterPro" id="IPR025560">
    <property type="entry name" value="Imm22"/>
</dbReference>
<name>A0A5C6LNU3_9BACT</name>
<gene>
    <name evidence="1" type="ORF">FEF09_19960</name>
</gene>
<evidence type="ECO:0000313" key="2">
    <source>
        <dbReference type="Proteomes" id="UP000318815"/>
    </source>
</evidence>
<dbReference type="Proteomes" id="UP000318815">
    <property type="component" value="Unassembled WGS sequence"/>
</dbReference>
<dbReference type="EMBL" id="VOHS01000023">
    <property type="protein sequence ID" value="TWV98842.1"/>
    <property type="molecule type" value="Genomic_DNA"/>
</dbReference>
<dbReference type="Pfam" id="PF14112">
    <property type="entry name" value="DUF4284"/>
    <property type="match status" value="1"/>
</dbReference>
<evidence type="ECO:0000313" key="1">
    <source>
        <dbReference type="EMBL" id="TWV98842.1"/>
    </source>
</evidence>
<dbReference type="OrthoDB" id="659514at2"/>
<evidence type="ECO:0008006" key="3">
    <source>
        <dbReference type="Google" id="ProtNLM"/>
    </source>
</evidence>
<keyword evidence="2" id="KW-1185">Reference proteome</keyword>
<proteinExistence type="predicted"/>
<protein>
    <recommendedName>
        <fullName evidence="3">Immunity protein 22 of polymorphic toxin system</fullName>
    </recommendedName>
</protein>